<dbReference type="Proteomes" id="UP000796761">
    <property type="component" value="Unassembled WGS sequence"/>
</dbReference>
<name>A0A8K1G6D5_9PASS</name>
<sequence>MVNELEYKSYEKQLRKLRLFSLGKKKLRKDLTAPGSKEVGGPLSFKGINSSSQFFIIYEFAQYPFLSCVQVIYDDVGENWTKDGALWDPTSERSPV</sequence>
<evidence type="ECO:0000313" key="2">
    <source>
        <dbReference type="Proteomes" id="UP000796761"/>
    </source>
</evidence>
<organism evidence="1 2">
    <name type="scientific">Zosterops borbonicus</name>
    <dbReference type="NCBI Taxonomy" id="364589"/>
    <lineage>
        <taxon>Eukaryota</taxon>
        <taxon>Metazoa</taxon>
        <taxon>Chordata</taxon>
        <taxon>Craniata</taxon>
        <taxon>Vertebrata</taxon>
        <taxon>Euteleostomi</taxon>
        <taxon>Archelosauria</taxon>
        <taxon>Archosauria</taxon>
        <taxon>Dinosauria</taxon>
        <taxon>Saurischia</taxon>
        <taxon>Theropoda</taxon>
        <taxon>Coelurosauria</taxon>
        <taxon>Aves</taxon>
        <taxon>Neognathae</taxon>
        <taxon>Neoaves</taxon>
        <taxon>Telluraves</taxon>
        <taxon>Australaves</taxon>
        <taxon>Passeriformes</taxon>
        <taxon>Sylvioidea</taxon>
        <taxon>Zosteropidae</taxon>
        <taxon>Zosterops</taxon>
    </lineage>
</organism>
<protein>
    <submittedName>
        <fullName evidence="1">Uncharacterized protein</fullName>
    </submittedName>
</protein>
<reference evidence="1" key="1">
    <citation type="submission" date="2019-04" db="EMBL/GenBank/DDBJ databases">
        <title>Genome assembly of Zosterops borbonicus 15179.</title>
        <authorList>
            <person name="Leroy T."/>
            <person name="Anselmetti Y."/>
            <person name="Tilak M.-K."/>
            <person name="Nabholz B."/>
        </authorList>
    </citation>
    <scope>NUCLEOTIDE SEQUENCE</scope>
    <source>
        <strain evidence="1">HGM_15179</strain>
        <tissue evidence="1">Muscle</tissue>
    </source>
</reference>
<accession>A0A8K1G6D5</accession>
<evidence type="ECO:0000313" key="1">
    <source>
        <dbReference type="EMBL" id="TRZ12538.1"/>
    </source>
</evidence>
<keyword evidence="2" id="KW-1185">Reference proteome</keyword>
<comment type="caution">
    <text evidence="1">The sequence shown here is derived from an EMBL/GenBank/DDBJ whole genome shotgun (WGS) entry which is preliminary data.</text>
</comment>
<gene>
    <name evidence="1" type="ORF">HGM15179_014571</name>
</gene>
<dbReference type="AlphaFoldDB" id="A0A8K1G6D5"/>
<proteinExistence type="predicted"/>
<dbReference type="EMBL" id="SWJQ01000580">
    <property type="protein sequence ID" value="TRZ12538.1"/>
    <property type="molecule type" value="Genomic_DNA"/>
</dbReference>